<name>A0ABV7GVJ0_9RHOB</name>
<comment type="caution">
    <text evidence="2">The sequence shown here is derived from an EMBL/GenBank/DDBJ whole genome shotgun (WGS) entry which is preliminary data.</text>
</comment>
<evidence type="ECO:0000256" key="1">
    <source>
        <dbReference type="SAM" id="Phobius"/>
    </source>
</evidence>
<sequence>MRLRRTDHDTGLSLIEVVIAVLILSIGVAAGFRGLGQASRVIGEESPRLMARHAALNRAEELRLLGMAAGSALPDVVAMGPWDWRIEVTGTATAGGFVEATVTASADGLPGASVVTYVLPEAPEATQ</sequence>
<proteinExistence type="predicted"/>
<organism evidence="2 3">
    <name type="scientific">Psychromarinibacter halotolerans</name>
    <dbReference type="NCBI Taxonomy" id="1775175"/>
    <lineage>
        <taxon>Bacteria</taxon>
        <taxon>Pseudomonadati</taxon>
        <taxon>Pseudomonadota</taxon>
        <taxon>Alphaproteobacteria</taxon>
        <taxon>Rhodobacterales</taxon>
        <taxon>Paracoccaceae</taxon>
        <taxon>Psychromarinibacter</taxon>
    </lineage>
</organism>
<feature type="transmembrane region" description="Helical" evidence="1">
    <location>
        <begin position="12"/>
        <end position="32"/>
    </location>
</feature>
<protein>
    <submittedName>
        <fullName evidence="2">Prepilin-type N-terminal cleavage/methylation domain-containing protein</fullName>
    </submittedName>
</protein>
<accession>A0ABV7GVJ0</accession>
<dbReference type="Proteomes" id="UP001595632">
    <property type="component" value="Unassembled WGS sequence"/>
</dbReference>
<dbReference type="InterPro" id="IPR012902">
    <property type="entry name" value="N_methyl_site"/>
</dbReference>
<dbReference type="NCBIfam" id="TIGR02532">
    <property type="entry name" value="IV_pilin_GFxxxE"/>
    <property type="match status" value="1"/>
</dbReference>
<dbReference type="Pfam" id="PF07963">
    <property type="entry name" value="N_methyl"/>
    <property type="match status" value="1"/>
</dbReference>
<keyword evidence="1" id="KW-0812">Transmembrane</keyword>
<keyword evidence="3" id="KW-1185">Reference proteome</keyword>
<evidence type="ECO:0000313" key="2">
    <source>
        <dbReference type="EMBL" id="MFC3145668.1"/>
    </source>
</evidence>
<keyword evidence="1" id="KW-1133">Transmembrane helix</keyword>
<evidence type="ECO:0000313" key="3">
    <source>
        <dbReference type="Proteomes" id="UP001595632"/>
    </source>
</evidence>
<keyword evidence="1" id="KW-0472">Membrane</keyword>
<dbReference type="RefSeq" id="WP_275632619.1">
    <property type="nucleotide sequence ID" value="NZ_JARGYD010000003.1"/>
</dbReference>
<dbReference type="EMBL" id="JBHRTB010000010">
    <property type="protein sequence ID" value="MFC3145668.1"/>
    <property type="molecule type" value="Genomic_DNA"/>
</dbReference>
<gene>
    <name evidence="2" type="ORF">ACFOGP_23300</name>
</gene>
<reference evidence="3" key="1">
    <citation type="journal article" date="2019" name="Int. J. Syst. Evol. Microbiol.">
        <title>The Global Catalogue of Microorganisms (GCM) 10K type strain sequencing project: providing services to taxonomists for standard genome sequencing and annotation.</title>
        <authorList>
            <consortium name="The Broad Institute Genomics Platform"/>
            <consortium name="The Broad Institute Genome Sequencing Center for Infectious Disease"/>
            <person name="Wu L."/>
            <person name="Ma J."/>
        </authorList>
    </citation>
    <scope>NUCLEOTIDE SEQUENCE [LARGE SCALE GENOMIC DNA]</scope>
    <source>
        <strain evidence="3">KCTC 52366</strain>
    </source>
</reference>